<feature type="domain" description="3-hydroxyisobutyrate dehydrogenase-like NAD-binding" evidence="6">
    <location>
        <begin position="190"/>
        <end position="308"/>
    </location>
</feature>
<dbReference type="PROSITE" id="PS00895">
    <property type="entry name" value="3_HYDROXYISOBUT_DH"/>
    <property type="match status" value="1"/>
</dbReference>
<dbReference type="Pfam" id="PF14833">
    <property type="entry name" value="NAD_binding_11"/>
    <property type="match status" value="1"/>
</dbReference>
<keyword evidence="8" id="KW-1185">Reference proteome</keyword>
<dbReference type="InterPro" id="IPR036291">
    <property type="entry name" value="NAD(P)-bd_dom_sf"/>
</dbReference>
<name>A0A4S8EZ74_9BURK</name>
<dbReference type="InterPro" id="IPR008927">
    <property type="entry name" value="6-PGluconate_DH-like_C_sf"/>
</dbReference>
<dbReference type="PIRSF" id="PIRSF000103">
    <property type="entry name" value="HIBADH"/>
    <property type="match status" value="1"/>
</dbReference>
<feature type="domain" description="6-phosphogluconate dehydrogenase NADP-binding" evidence="5">
    <location>
        <begin position="22"/>
        <end position="187"/>
    </location>
</feature>
<dbReference type="InterPro" id="IPR013328">
    <property type="entry name" value="6PGD_dom2"/>
</dbReference>
<sequence>MTSTAQTPSIQARSYPAESKRKVAFIGLGVMGYPMAGHLAAAGHEVVVFNRTEAKAAQWVKEFSAINPNVKHALTPKEAAQGAEIVFGCVGNDDDLRSVTASEDGAFAGMHAGAVYVDHTTASADVARELCAVARKQGLTFLDAPVSGGQAGAQNGQLTVMCGGDQAAFDRVAPVAAVFSRAFTLMGDSGAGQLTKMVNQIAIAGVVQGLSEAVAFGLHAGLDIPAVIDVISKGAAQSWQMENRAKTMAQGQFEFGFAVDWMRKDLGLVLEEGRRNGAHLPVTALVDQFYSDVQAMGGNRWDTSSLIARLTKPSAK</sequence>
<dbReference type="SUPFAM" id="SSF48179">
    <property type="entry name" value="6-phosphogluconate dehydrogenase C-terminal domain-like"/>
    <property type="match status" value="1"/>
</dbReference>
<comment type="similarity">
    <text evidence="1">Belongs to the HIBADH-related family.</text>
</comment>
<dbReference type="InterPro" id="IPR029154">
    <property type="entry name" value="HIBADH-like_NADP-bd"/>
</dbReference>
<keyword evidence="3" id="KW-0520">NAD</keyword>
<evidence type="ECO:0000313" key="7">
    <source>
        <dbReference type="EMBL" id="THT99908.1"/>
    </source>
</evidence>
<dbReference type="Proteomes" id="UP000308917">
    <property type="component" value="Unassembled WGS sequence"/>
</dbReference>
<comment type="caution">
    <text evidence="7">The sequence shown here is derived from an EMBL/GenBank/DDBJ whole genome shotgun (WGS) entry which is preliminary data.</text>
</comment>
<evidence type="ECO:0000259" key="6">
    <source>
        <dbReference type="Pfam" id="PF14833"/>
    </source>
</evidence>
<dbReference type="GO" id="GO:0050661">
    <property type="term" value="F:NADP binding"/>
    <property type="evidence" value="ECO:0007669"/>
    <property type="project" value="InterPro"/>
</dbReference>
<dbReference type="GO" id="GO:0016054">
    <property type="term" value="P:organic acid catabolic process"/>
    <property type="evidence" value="ECO:0007669"/>
    <property type="project" value="UniProtKB-ARBA"/>
</dbReference>
<gene>
    <name evidence="7" type="ORF">E9531_11280</name>
</gene>
<evidence type="ECO:0000256" key="4">
    <source>
        <dbReference type="PIRSR" id="PIRSR000103-1"/>
    </source>
</evidence>
<dbReference type="SUPFAM" id="SSF51735">
    <property type="entry name" value="NAD(P)-binding Rossmann-fold domains"/>
    <property type="match status" value="1"/>
</dbReference>
<dbReference type="InterPro" id="IPR006115">
    <property type="entry name" value="6PGDH_NADP-bd"/>
</dbReference>
<accession>A0A4S8EZ74</accession>
<dbReference type="EMBL" id="STFG01000012">
    <property type="protein sequence ID" value="THT99908.1"/>
    <property type="molecule type" value="Genomic_DNA"/>
</dbReference>
<dbReference type="GO" id="GO:0051287">
    <property type="term" value="F:NAD binding"/>
    <property type="evidence" value="ECO:0007669"/>
    <property type="project" value="InterPro"/>
</dbReference>
<proteinExistence type="inferred from homology"/>
<dbReference type="AlphaFoldDB" id="A0A4S8EZ74"/>
<evidence type="ECO:0000256" key="1">
    <source>
        <dbReference type="ARBA" id="ARBA00009080"/>
    </source>
</evidence>
<evidence type="ECO:0000256" key="2">
    <source>
        <dbReference type="ARBA" id="ARBA00023002"/>
    </source>
</evidence>
<dbReference type="OrthoDB" id="9777604at2"/>
<protein>
    <submittedName>
        <fullName evidence="7">NAD(P)-dependent oxidoreductase</fullName>
    </submittedName>
</protein>
<keyword evidence="2" id="KW-0560">Oxidoreductase</keyword>
<feature type="active site" evidence="4">
    <location>
        <position position="196"/>
    </location>
</feature>
<evidence type="ECO:0000256" key="3">
    <source>
        <dbReference type="ARBA" id="ARBA00023027"/>
    </source>
</evidence>
<dbReference type="Gene3D" id="3.40.50.720">
    <property type="entry name" value="NAD(P)-binding Rossmann-like Domain"/>
    <property type="match status" value="1"/>
</dbReference>
<dbReference type="Pfam" id="PF03446">
    <property type="entry name" value="NAD_binding_2"/>
    <property type="match status" value="1"/>
</dbReference>
<dbReference type="InterPro" id="IPR002204">
    <property type="entry name" value="3-OH-isobutyrate_DH-rel_CS"/>
</dbReference>
<dbReference type="PANTHER" id="PTHR43060:SF15">
    <property type="entry name" value="3-HYDROXYISOBUTYRATE DEHYDROGENASE-LIKE 1, MITOCHONDRIAL-RELATED"/>
    <property type="match status" value="1"/>
</dbReference>
<dbReference type="InterPro" id="IPR015815">
    <property type="entry name" value="HIBADH-related"/>
</dbReference>
<dbReference type="PANTHER" id="PTHR43060">
    <property type="entry name" value="3-HYDROXYISOBUTYRATE DEHYDROGENASE-LIKE 1, MITOCHONDRIAL-RELATED"/>
    <property type="match status" value="1"/>
</dbReference>
<organism evidence="7 8">
    <name type="scientific">Lampropedia puyangensis</name>
    <dbReference type="NCBI Taxonomy" id="1330072"/>
    <lineage>
        <taxon>Bacteria</taxon>
        <taxon>Pseudomonadati</taxon>
        <taxon>Pseudomonadota</taxon>
        <taxon>Betaproteobacteria</taxon>
        <taxon>Burkholderiales</taxon>
        <taxon>Comamonadaceae</taxon>
        <taxon>Lampropedia</taxon>
    </lineage>
</organism>
<reference evidence="7 8" key="1">
    <citation type="journal article" date="2015" name="Antonie Van Leeuwenhoek">
        <title>Lampropedia puyangensis sp. nov., isolated from symptomatic bark of Populus ? euramericana canker and emended description of Lampropedia hyalina (Ehrenberg 1832) Lee et al. 2004.</title>
        <authorList>
            <person name="Li Y."/>
            <person name="Wang T."/>
            <person name="Piao C.G."/>
            <person name="Wang L.F."/>
            <person name="Tian G.Z."/>
            <person name="Zhu T.H."/>
            <person name="Guo M.W."/>
        </authorList>
    </citation>
    <scope>NUCLEOTIDE SEQUENCE [LARGE SCALE GENOMIC DNA]</scope>
    <source>
        <strain evidence="7 8">2-bin</strain>
    </source>
</reference>
<evidence type="ECO:0000259" key="5">
    <source>
        <dbReference type="Pfam" id="PF03446"/>
    </source>
</evidence>
<dbReference type="Gene3D" id="1.10.1040.10">
    <property type="entry name" value="N-(1-d-carboxylethyl)-l-norvaline Dehydrogenase, domain 2"/>
    <property type="match status" value="1"/>
</dbReference>
<dbReference type="GO" id="GO:0016491">
    <property type="term" value="F:oxidoreductase activity"/>
    <property type="evidence" value="ECO:0007669"/>
    <property type="project" value="UniProtKB-KW"/>
</dbReference>
<evidence type="ECO:0000313" key="8">
    <source>
        <dbReference type="Proteomes" id="UP000308917"/>
    </source>
</evidence>